<keyword evidence="1" id="KW-0863">Zinc-finger</keyword>
<keyword evidence="1" id="KW-0479">Metal-binding</keyword>
<dbReference type="EMBL" id="BRXY01000223">
    <property type="protein sequence ID" value="GMH78541.1"/>
    <property type="molecule type" value="Genomic_DNA"/>
</dbReference>
<reference evidence="4" key="1">
    <citation type="journal article" date="2023" name="Commun. Biol.">
        <title>Genome analysis of Parmales, the sister group of diatoms, reveals the evolutionary specialization of diatoms from phago-mixotrophs to photoautotrophs.</title>
        <authorList>
            <person name="Ban H."/>
            <person name="Sato S."/>
            <person name="Yoshikawa S."/>
            <person name="Yamada K."/>
            <person name="Nakamura Y."/>
            <person name="Ichinomiya M."/>
            <person name="Sato N."/>
            <person name="Blanc-Mathieu R."/>
            <person name="Endo H."/>
            <person name="Kuwata A."/>
            <person name="Ogata H."/>
        </authorList>
    </citation>
    <scope>NUCLEOTIDE SEQUENCE [LARGE SCALE GENOMIC DNA]</scope>
    <source>
        <strain evidence="4">NIES 3701</strain>
    </source>
</reference>
<evidence type="ECO:0000259" key="2">
    <source>
        <dbReference type="PROSITE" id="PS50089"/>
    </source>
</evidence>
<dbReference type="Proteomes" id="UP001165085">
    <property type="component" value="Unassembled WGS sequence"/>
</dbReference>
<dbReference type="SUPFAM" id="SSF57850">
    <property type="entry name" value="RING/U-box"/>
    <property type="match status" value="1"/>
</dbReference>
<evidence type="ECO:0000313" key="4">
    <source>
        <dbReference type="Proteomes" id="UP001165085"/>
    </source>
</evidence>
<dbReference type="GO" id="GO:0008270">
    <property type="term" value="F:zinc ion binding"/>
    <property type="evidence" value="ECO:0007669"/>
    <property type="project" value="UniProtKB-KW"/>
</dbReference>
<feature type="domain" description="RING-type" evidence="2">
    <location>
        <begin position="59"/>
        <end position="98"/>
    </location>
</feature>
<proteinExistence type="predicted"/>
<evidence type="ECO:0000313" key="3">
    <source>
        <dbReference type="EMBL" id="GMH78541.1"/>
    </source>
</evidence>
<gene>
    <name evidence="3" type="ORF">TrST_g6516</name>
</gene>
<sequence>MKSSQSPPPPQDPPPPSPEKAIMVYAMYGCTKVGTKACSTCLESPVPLKVDEVDEKDKCIICMDRVVNVKFKACGHSMTCRVCTDENMRRGMPCPLCRKPMSGYLVGKFVDSIGAHGLWPTSLKNLTQLASGEGFNEYFWDLFVGNEAAYLRWKEVFDVLEIVGVGAEGGGESLEQQVLKITGSEDLEKLRALAKLCSIEFFNDPSLLVAVSRILEVLVLAMPP</sequence>
<organism evidence="3 4">
    <name type="scientific">Triparma strigata</name>
    <dbReference type="NCBI Taxonomy" id="1606541"/>
    <lineage>
        <taxon>Eukaryota</taxon>
        <taxon>Sar</taxon>
        <taxon>Stramenopiles</taxon>
        <taxon>Ochrophyta</taxon>
        <taxon>Bolidophyceae</taxon>
        <taxon>Parmales</taxon>
        <taxon>Triparmaceae</taxon>
        <taxon>Triparma</taxon>
    </lineage>
</organism>
<dbReference type="SMART" id="SM00184">
    <property type="entry name" value="RING"/>
    <property type="match status" value="1"/>
</dbReference>
<dbReference type="InterPro" id="IPR001841">
    <property type="entry name" value="Znf_RING"/>
</dbReference>
<evidence type="ECO:0000256" key="1">
    <source>
        <dbReference type="PROSITE-ProRule" id="PRU00175"/>
    </source>
</evidence>
<protein>
    <recommendedName>
        <fullName evidence="2">RING-type domain-containing protein</fullName>
    </recommendedName>
</protein>
<name>A0A9W7AXV5_9STRA</name>
<keyword evidence="4" id="KW-1185">Reference proteome</keyword>
<keyword evidence="1" id="KW-0862">Zinc</keyword>
<accession>A0A9W7AXV5</accession>
<dbReference type="Gene3D" id="3.30.40.10">
    <property type="entry name" value="Zinc/RING finger domain, C3HC4 (zinc finger)"/>
    <property type="match status" value="1"/>
</dbReference>
<dbReference type="AlphaFoldDB" id="A0A9W7AXV5"/>
<dbReference type="PROSITE" id="PS50089">
    <property type="entry name" value="ZF_RING_2"/>
    <property type="match status" value="1"/>
</dbReference>
<dbReference type="InterPro" id="IPR013083">
    <property type="entry name" value="Znf_RING/FYVE/PHD"/>
</dbReference>
<comment type="caution">
    <text evidence="3">The sequence shown here is derived from an EMBL/GenBank/DDBJ whole genome shotgun (WGS) entry which is preliminary data.</text>
</comment>
<dbReference type="OrthoDB" id="10429111at2759"/>
<dbReference type="Pfam" id="PF13920">
    <property type="entry name" value="zf-C3HC4_3"/>
    <property type="match status" value="1"/>
</dbReference>